<evidence type="ECO:0000313" key="3">
    <source>
        <dbReference type="Proteomes" id="UP000002943"/>
    </source>
</evidence>
<sequence length="222" mass="25492">MKIWLTLASIISVVSLPAQAYGGASSYPEVTCKLITPKWLGLGRLTKTLKEQQLVDFNLEQDKQYTRNKVRKMMRKAVIEEVGKRQEHTFTFHPHFSWGAYTYFSNPYSEINDNVTEGITFALITHFHDSIVPVLEDLHLAGKIRVDENILKPITDSTWANMNEVYRYMELYNAGSYGGMKDSITIVDKVNDVDQEIRYEGFDHESKRNIVVGDCTAELPQY</sequence>
<keyword evidence="1" id="KW-0732">Signal</keyword>
<organism evidence="2 3">
    <name type="scientific">Vibrio caribbeanicus ATCC BAA-2122</name>
    <dbReference type="NCBI Taxonomy" id="796620"/>
    <lineage>
        <taxon>Bacteria</taxon>
        <taxon>Pseudomonadati</taxon>
        <taxon>Pseudomonadota</taxon>
        <taxon>Gammaproteobacteria</taxon>
        <taxon>Vibrionales</taxon>
        <taxon>Vibrionaceae</taxon>
        <taxon>Vibrio</taxon>
    </lineage>
</organism>
<name>E3BK08_9VIBR</name>
<gene>
    <name evidence="2" type="ORF">VIBC2010_09937</name>
</gene>
<accession>E3BK08</accession>
<evidence type="ECO:0000313" key="2">
    <source>
        <dbReference type="EMBL" id="EFP96636.1"/>
    </source>
</evidence>
<dbReference type="EMBL" id="AEIU01000072">
    <property type="protein sequence ID" value="EFP96636.1"/>
    <property type="molecule type" value="Genomic_DNA"/>
</dbReference>
<evidence type="ECO:0000256" key="1">
    <source>
        <dbReference type="SAM" id="SignalP"/>
    </source>
</evidence>
<comment type="caution">
    <text evidence="2">The sequence shown here is derived from an EMBL/GenBank/DDBJ whole genome shotgun (WGS) entry which is preliminary data.</text>
</comment>
<dbReference type="STRING" id="796620.VIBC2010_09937"/>
<reference evidence="2 3" key="1">
    <citation type="journal article" date="2012" name="Int. J. Syst. Evol. Microbiol.">
        <title>Vibrio caribbeanicus sp. nov., isolated from the marine sponge Scleritoderma cyanea.</title>
        <authorList>
            <person name="Hoffmann M."/>
            <person name="Monday S.R."/>
            <person name="Allard M.W."/>
            <person name="Strain E.A."/>
            <person name="Whittaker P."/>
            <person name="Naum M."/>
            <person name="McCarthy P.J."/>
            <person name="Lopez J.V."/>
            <person name="Fischer M."/>
            <person name="Brown E.W."/>
        </authorList>
    </citation>
    <scope>NUCLEOTIDE SEQUENCE [LARGE SCALE GENOMIC DNA]</scope>
    <source>
        <strain evidence="2 3">ATCC BAA-2122</strain>
    </source>
</reference>
<feature type="signal peptide" evidence="1">
    <location>
        <begin position="1"/>
        <end position="20"/>
    </location>
</feature>
<dbReference type="RefSeq" id="WP_009601362.1">
    <property type="nucleotide sequence ID" value="NZ_AEIU01000072.1"/>
</dbReference>
<feature type="chain" id="PRO_5003167142" evidence="1">
    <location>
        <begin position="21"/>
        <end position="222"/>
    </location>
</feature>
<dbReference type="Proteomes" id="UP000002943">
    <property type="component" value="Unassembled WGS sequence"/>
</dbReference>
<dbReference type="AlphaFoldDB" id="E3BK08"/>
<proteinExistence type="predicted"/>
<keyword evidence="3" id="KW-1185">Reference proteome</keyword>
<protein>
    <submittedName>
        <fullName evidence="2">Uncharacterized protein</fullName>
    </submittedName>
</protein>